<evidence type="ECO:0008006" key="5">
    <source>
        <dbReference type="Google" id="ProtNLM"/>
    </source>
</evidence>
<dbReference type="EMBL" id="CP046401">
    <property type="protein sequence ID" value="QGY42195.1"/>
    <property type="molecule type" value="Genomic_DNA"/>
</dbReference>
<proteinExistence type="predicted"/>
<feature type="signal peptide" evidence="2">
    <location>
        <begin position="1"/>
        <end position="22"/>
    </location>
</feature>
<evidence type="ECO:0000313" key="3">
    <source>
        <dbReference type="EMBL" id="QGY42195.1"/>
    </source>
</evidence>
<organism evidence="3 4">
    <name type="scientific">Maribellus comscasis</name>
    <dbReference type="NCBI Taxonomy" id="2681766"/>
    <lineage>
        <taxon>Bacteria</taxon>
        <taxon>Pseudomonadati</taxon>
        <taxon>Bacteroidota</taxon>
        <taxon>Bacteroidia</taxon>
        <taxon>Marinilabiliales</taxon>
        <taxon>Prolixibacteraceae</taxon>
        <taxon>Maribellus</taxon>
    </lineage>
</organism>
<feature type="region of interest" description="Disordered" evidence="1">
    <location>
        <begin position="176"/>
        <end position="199"/>
    </location>
</feature>
<dbReference type="AlphaFoldDB" id="A0A6I6JH45"/>
<accession>A0A6I6JH45</accession>
<dbReference type="Proteomes" id="UP000428260">
    <property type="component" value="Chromosome"/>
</dbReference>
<feature type="chain" id="PRO_5026340102" description="DUF1795 domain-containing protein" evidence="2">
    <location>
        <begin position="23"/>
        <end position="346"/>
    </location>
</feature>
<feature type="compositionally biased region" description="Basic and acidic residues" evidence="1">
    <location>
        <begin position="184"/>
        <end position="194"/>
    </location>
</feature>
<evidence type="ECO:0000256" key="2">
    <source>
        <dbReference type="SAM" id="SignalP"/>
    </source>
</evidence>
<evidence type="ECO:0000256" key="1">
    <source>
        <dbReference type="SAM" id="MobiDB-lite"/>
    </source>
</evidence>
<dbReference type="RefSeq" id="WP_158862131.1">
    <property type="nucleotide sequence ID" value="NZ_CP046401.1"/>
</dbReference>
<dbReference type="KEGG" id="mcos:GM418_00545"/>
<evidence type="ECO:0000313" key="4">
    <source>
        <dbReference type="Proteomes" id="UP000428260"/>
    </source>
</evidence>
<keyword evidence="2" id="KW-0732">Signal</keyword>
<dbReference type="Gene3D" id="3.40.1000.10">
    <property type="entry name" value="Mog1/PsbP, alpha/beta/alpha sandwich"/>
    <property type="match status" value="1"/>
</dbReference>
<reference evidence="3 4" key="1">
    <citation type="submission" date="2019-11" db="EMBL/GenBank/DDBJ databases">
        <authorList>
            <person name="Zheng R.K."/>
            <person name="Sun C.M."/>
        </authorList>
    </citation>
    <scope>NUCLEOTIDE SEQUENCE [LARGE SCALE GENOMIC DNA]</scope>
    <source>
        <strain evidence="3 4">WC007</strain>
    </source>
</reference>
<keyword evidence="4" id="KW-1185">Reference proteome</keyword>
<gene>
    <name evidence="3" type="ORF">GM418_00545</name>
</gene>
<sequence length="346" mass="38893">MKPSPFVILMVSFYFLSFSLQAQEKWVTDTEMQFKIKVPSNYRQNQAFDGTDKVLTLMSPDENVMVRVRAMPATDQFTTEILQRVFEQNIIQGAQRIMNEDGDLHGIPARASAYTWKVDRDEAVLGTYYIVKNGFAYIIWTAVPRNLVSQRSAEADGIIDSFELLDPQSKNRGGGLLSSLANRKSSDKAEDQHEVTTTPIASSSKVAGYVELVSDDACVEHLFPVNYVKTSAEAGQSIWEDGSGVKMIVQTIFKQGTFESFMQSHTQSISEQGADVLKKQFTTVNGNRIYDYDYEYNSTLFNYVAVEGKDVFYLLGFVGDKLKQSRINKHAQIAQNSLKVLPCGKR</sequence>
<protein>
    <recommendedName>
        <fullName evidence="5">DUF1795 domain-containing protein</fullName>
    </recommendedName>
</protein>
<name>A0A6I6JH45_9BACT</name>